<protein>
    <submittedName>
        <fullName evidence="1">Uncharacterized protein</fullName>
    </submittedName>
</protein>
<reference evidence="1" key="1">
    <citation type="submission" date="2015-07" db="EMBL/GenBank/DDBJ databases">
        <title>MeaNS - Measles Nucleotide Surveillance Program.</title>
        <authorList>
            <person name="Tran T."/>
            <person name="Druce J."/>
        </authorList>
    </citation>
    <scope>NUCLEOTIDE SEQUENCE</scope>
    <source>
        <strain evidence="1">UCB-OBI-ISO-001</strain>
        <tissue evidence="1">Gonad</tissue>
    </source>
</reference>
<sequence>MSFPFKNQAMATVEQHKLAPSSATSSSSGTMSCSVSESALHEWTTWRIKLNESFSNDIKIYFESSATNSFPDHLPGPLTGRLDTEPFKNRTKIPNFGLNLRQTYGRRTANQLQSHMMSDDSYLIYGLPRVKVSKEHA</sequence>
<dbReference type="EMBL" id="KQ417455">
    <property type="protein sequence ID" value="KOF91925.1"/>
    <property type="molecule type" value="Genomic_DNA"/>
</dbReference>
<proteinExistence type="predicted"/>
<dbReference type="KEGG" id="obi:106869020"/>
<accession>A0A0L8HT56</accession>
<evidence type="ECO:0000313" key="1">
    <source>
        <dbReference type="EMBL" id="KOF91925.1"/>
    </source>
</evidence>
<organism evidence="1">
    <name type="scientific">Octopus bimaculoides</name>
    <name type="common">California two-spotted octopus</name>
    <dbReference type="NCBI Taxonomy" id="37653"/>
    <lineage>
        <taxon>Eukaryota</taxon>
        <taxon>Metazoa</taxon>
        <taxon>Spiralia</taxon>
        <taxon>Lophotrochozoa</taxon>
        <taxon>Mollusca</taxon>
        <taxon>Cephalopoda</taxon>
        <taxon>Coleoidea</taxon>
        <taxon>Octopodiformes</taxon>
        <taxon>Octopoda</taxon>
        <taxon>Incirrata</taxon>
        <taxon>Octopodidae</taxon>
        <taxon>Octopus</taxon>
    </lineage>
</organism>
<gene>
    <name evidence="1" type="ORF">OCBIM_22007870mg</name>
</gene>
<dbReference type="AlphaFoldDB" id="A0A0L8HT56"/>
<name>A0A0L8HT56_OCTBM</name>
<dbReference type="PROSITE" id="PS51257">
    <property type="entry name" value="PROKAR_LIPOPROTEIN"/>
    <property type="match status" value="1"/>
</dbReference>